<dbReference type="PANTHER" id="PTHR30632:SF0">
    <property type="entry name" value="SULFATE-BINDING PROTEIN"/>
    <property type="match status" value="1"/>
</dbReference>
<keyword evidence="3 5" id="KW-0732">Signal</keyword>
<protein>
    <submittedName>
        <fullName evidence="6">Molybdate ABC transporter substrate-binding protein</fullName>
    </submittedName>
</protein>
<comment type="similarity">
    <text evidence="1">Belongs to the bacterial solute-binding protein ModA family.</text>
</comment>
<keyword evidence="4" id="KW-0500">Molybdenum</keyword>
<organism evidence="6 7">
    <name type="scientific">Saccharomonospora piscinae</name>
    <dbReference type="NCBI Taxonomy" id="687388"/>
    <lineage>
        <taxon>Bacteria</taxon>
        <taxon>Bacillati</taxon>
        <taxon>Actinomycetota</taxon>
        <taxon>Actinomycetes</taxon>
        <taxon>Pseudonocardiales</taxon>
        <taxon>Pseudonocardiaceae</taxon>
        <taxon>Saccharomonospora</taxon>
    </lineage>
</organism>
<evidence type="ECO:0000256" key="1">
    <source>
        <dbReference type="ARBA" id="ARBA00009175"/>
    </source>
</evidence>
<evidence type="ECO:0000256" key="2">
    <source>
        <dbReference type="ARBA" id="ARBA00022723"/>
    </source>
</evidence>
<feature type="chain" id="PRO_5012732006" evidence="5">
    <location>
        <begin position="35"/>
        <end position="257"/>
    </location>
</feature>
<dbReference type="InterPro" id="IPR005950">
    <property type="entry name" value="ModA"/>
</dbReference>
<dbReference type="NCBIfam" id="TIGR01256">
    <property type="entry name" value="modA"/>
    <property type="match status" value="1"/>
</dbReference>
<feature type="signal peptide" evidence="5">
    <location>
        <begin position="1"/>
        <end position="34"/>
    </location>
</feature>
<feature type="binding site" evidence="4">
    <location>
        <position position="193"/>
    </location>
    <ligand>
        <name>molybdate</name>
        <dbReference type="ChEBI" id="CHEBI:36264"/>
    </ligand>
</feature>
<dbReference type="EMBL" id="MWIH01000005">
    <property type="protein sequence ID" value="OQO92716.1"/>
    <property type="molecule type" value="Genomic_DNA"/>
</dbReference>
<dbReference type="GO" id="GO:0046872">
    <property type="term" value="F:metal ion binding"/>
    <property type="evidence" value="ECO:0007669"/>
    <property type="project" value="UniProtKB-KW"/>
</dbReference>
<reference evidence="6 7" key="1">
    <citation type="submission" date="2017-02" db="EMBL/GenBank/DDBJ databases">
        <title>Draft genome of Saccharomonospora sp. 154.</title>
        <authorList>
            <person name="Alonso-Carmona G.S."/>
            <person name="De La Haba R."/>
            <person name="Vera-Gargallo B."/>
            <person name="Sandoval-Trujillo A.H."/>
            <person name="Ramirez-Duran N."/>
            <person name="Ventosa A."/>
        </authorList>
    </citation>
    <scope>NUCLEOTIDE SEQUENCE [LARGE SCALE GENOMIC DNA]</scope>
    <source>
        <strain evidence="6 7">LRS4.154</strain>
    </source>
</reference>
<dbReference type="STRING" id="1962155.B1813_11205"/>
<keyword evidence="7" id="KW-1185">Reference proteome</keyword>
<evidence type="ECO:0000313" key="6">
    <source>
        <dbReference type="EMBL" id="OQO92716.1"/>
    </source>
</evidence>
<gene>
    <name evidence="6" type="ORF">B1813_11205</name>
</gene>
<dbReference type="InterPro" id="IPR050682">
    <property type="entry name" value="ModA/WtpA"/>
</dbReference>
<dbReference type="PIRSF" id="PIRSF004846">
    <property type="entry name" value="ModA"/>
    <property type="match status" value="1"/>
</dbReference>
<dbReference type="GO" id="GO:0015689">
    <property type="term" value="P:molybdate ion transport"/>
    <property type="evidence" value="ECO:0007669"/>
    <property type="project" value="InterPro"/>
</dbReference>
<dbReference type="Proteomes" id="UP000192591">
    <property type="component" value="Unassembled WGS sequence"/>
</dbReference>
<evidence type="ECO:0000256" key="5">
    <source>
        <dbReference type="SAM" id="SignalP"/>
    </source>
</evidence>
<dbReference type="AlphaFoldDB" id="A0A1V9A6R8"/>
<dbReference type="CDD" id="cd13538">
    <property type="entry name" value="PBP2_ModA_like_1"/>
    <property type="match status" value="1"/>
</dbReference>
<keyword evidence="2 4" id="KW-0479">Metal-binding</keyword>
<evidence type="ECO:0000313" key="7">
    <source>
        <dbReference type="Proteomes" id="UP000192591"/>
    </source>
</evidence>
<sequence>MSPATSRTARPGARRLAVAALLVAALSACGPATGERTLTVFAAASLTEVVTSLERRFERTHDVDVRVNLGGSSRLARQITEGAEADVFASADERAVGELAREGLLDGPVTPFATNTLTIAVPRGNPARVTGLADLADPDRTVVVCAPTVPCGAAADRVERRAGVTLRPDSEELDVRAVLTKVELGEADAGLVYVTDVAASDRVERVPLADDVNVVNTYPVAVLADPAAPELAREFRALLLSGDGRRLLSEAGFGRPG</sequence>
<evidence type="ECO:0000256" key="3">
    <source>
        <dbReference type="ARBA" id="ARBA00022729"/>
    </source>
</evidence>
<dbReference type="PANTHER" id="PTHR30632">
    <property type="entry name" value="MOLYBDATE-BINDING PERIPLASMIC PROTEIN"/>
    <property type="match status" value="1"/>
</dbReference>
<dbReference type="GO" id="GO:0030973">
    <property type="term" value="F:molybdate ion binding"/>
    <property type="evidence" value="ECO:0007669"/>
    <property type="project" value="TreeGrafter"/>
</dbReference>
<feature type="binding site" evidence="4">
    <location>
        <position position="175"/>
    </location>
    <ligand>
        <name>molybdate</name>
        <dbReference type="ChEBI" id="CHEBI:36264"/>
    </ligand>
</feature>
<dbReference type="Pfam" id="PF13531">
    <property type="entry name" value="SBP_bac_11"/>
    <property type="match status" value="1"/>
</dbReference>
<dbReference type="RefSeq" id="WP_081191738.1">
    <property type="nucleotide sequence ID" value="NZ_MWIH01000005.1"/>
</dbReference>
<feature type="binding site" evidence="4">
    <location>
        <position position="72"/>
    </location>
    <ligand>
        <name>molybdate</name>
        <dbReference type="ChEBI" id="CHEBI:36264"/>
    </ligand>
</feature>
<dbReference type="Gene3D" id="3.40.190.10">
    <property type="entry name" value="Periplasmic binding protein-like II"/>
    <property type="match status" value="2"/>
</dbReference>
<dbReference type="SUPFAM" id="SSF53850">
    <property type="entry name" value="Periplasmic binding protein-like II"/>
    <property type="match status" value="1"/>
</dbReference>
<name>A0A1V9A6R8_SACPI</name>
<feature type="binding site" evidence="4">
    <location>
        <position position="45"/>
    </location>
    <ligand>
        <name>molybdate</name>
        <dbReference type="ChEBI" id="CHEBI:36264"/>
    </ligand>
</feature>
<proteinExistence type="inferred from homology"/>
<evidence type="ECO:0000256" key="4">
    <source>
        <dbReference type="PIRSR" id="PIRSR004846-1"/>
    </source>
</evidence>
<comment type="caution">
    <text evidence="6">The sequence shown here is derived from an EMBL/GenBank/DDBJ whole genome shotgun (WGS) entry which is preliminary data.</text>
</comment>
<dbReference type="PROSITE" id="PS51257">
    <property type="entry name" value="PROKAR_LIPOPROTEIN"/>
    <property type="match status" value="1"/>
</dbReference>
<accession>A0A1V9A6R8</accession>